<evidence type="ECO:0000256" key="3">
    <source>
        <dbReference type="ARBA" id="ARBA00023096"/>
    </source>
</evidence>
<reference evidence="6" key="1">
    <citation type="submission" date="2020-07" db="EMBL/GenBank/DDBJ databases">
        <title>Huge and variable diversity of episymbiotic CPR bacteria and DPANN archaea in groundwater ecosystems.</title>
        <authorList>
            <person name="He C.Y."/>
            <person name="Keren R."/>
            <person name="Whittaker M."/>
            <person name="Farag I.F."/>
            <person name="Doudna J."/>
            <person name="Cate J.H.D."/>
            <person name="Banfield J.F."/>
        </authorList>
    </citation>
    <scope>NUCLEOTIDE SEQUENCE</scope>
    <source>
        <strain evidence="6">NC_groundwater_763_Ag_S-0.2um_68_21</strain>
    </source>
</reference>
<comment type="subunit">
    <text evidence="4">Homooctamer; tetramer of dimers.</text>
</comment>
<keyword evidence="1 4" id="KW-0963">Cytoplasm</keyword>
<feature type="binding site" evidence="4">
    <location>
        <position position="18"/>
    </location>
    <ligand>
        <name>3-amino-2-oxopropyl phosphate</name>
        <dbReference type="ChEBI" id="CHEBI:57279"/>
    </ligand>
</feature>
<comment type="catalytic activity">
    <reaction evidence="4">
        <text>3-amino-2-oxopropyl phosphate + 1-deoxy-D-xylulose 5-phosphate = pyridoxine 5'-phosphate + phosphate + 2 H2O + H(+)</text>
        <dbReference type="Rhea" id="RHEA:15265"/>
        <dbReference type="ChEBI" id="CHEBI:15377"/>
        <dbReference type="ChEBI" id="CHEBI:15378"/>
        <dbReference type="ChEBI" id="CHEBI:43474"/>
        <dbReference type="ChEBI" id="CHEBI:57279"/>
        <dbReference type="ChEBI" id="CHEBI:57792"/>
        <dbReference type="ChEBI" id="CHEBI:58589"/>
        <dbReference type="EC" id="2.6.99.2"/>
    </reaction>
</comment>
<keyword evidence="3 4" id="KW-0664">Pyridoxine biosynthesis</keyword>
<evidence type="ECO:0000256" key="2">
    <source>
        <dbReference type="ARBA" id="ARBA00022679"/>
    </source>
</evidence>
<dbReference type="InterPro" id="IPR013785">
    <property type="entry name" value="Aldolase_TIM"/>
</dbReference>
<dbReference type="InterPro" id="IPR036130">
    <property type="entry name" value="Pyridoxine-5'_phos_synth"/>
</dbReference>
<dbReference type="GO" id="GO:0005829">
    <property type="term" value="C:cytosol"/>
    <property type="evidence" value="ECO:0007669"/>
    <property type="project" value="TreeGrafter"/>
</dbReference>
<evidence type="ECO:0000256" key="1">
    <source>
        <dbReference type="ARBA" id="ARBA00022490"/>
    </source>
</evidence>
<evidence type="ECO:0000256" key="4">
    <source>
        <dbReference type="HAMAP-Rule" id="MF_00279"/>
    </source>
</evidence>
<feature type="active site" description="Proton acceptor" evidence="4">
    <location>
        <position position="43"/>
    </location>
</feature>
<feature type="active site" description="Proton acceptor" evidence="4">
    <location>
        <position position="70"/>
    </location>
</feature>
<feature type="binding site" evidence="4">
    <location>
        <position position="7"/>
    </location>
    <ligand>
        <name>3-amino-2-oxopropyl phosphate</name>
        <dbReference type="ChEBI" id="CHEBI:57279"/>
    </ligand>
</feature>
<comment type="caution">
    <text evidence="6">The sequence shown here is derived from an EMBL/GenBank/DDBJ whole genome shotgun (WGS) entry which is preliminary data.</text>
</comment>
<dbReference type="AlphaFoldDB" id="A0A932I0I8"/>
<dbReference type="PANTHER" id="PTHR30456:SF0">
    <property type="entry name" value="PYRIDOXINE 5'-PHOSPHATE SYNTHASE"/>
    <property type="match status" value="1"/>
</dbReference>
<dbReference type="CDD" id="cd00003">
    <property type="entry name" value="PNPsynthase"/>
    <property type="match status" value="1"/>
</dbReference>
<proteinExistence type="inferred from homology"/>
<gene>
    <name evidence="4" type="primary">pdxJ</name>
    <name evidence="6" type="ORF">HYZ11_15905</name>
</gene>
<feature type="binding site" evidence="4">
    <location>
        <begin position="9"/>
        <end position="10"/>
    </location>
    <ligand>
        <name>1-deoxy-D-xylulose 5-phosphate</name>
        <dbReference type="ChEBI" id="CHEBI:57792"/>
    </ligand>
</feature>
<evidence type="ECO:0000313" key="6">
    <source>
        <dbReference type="EMBL" id="MBI3129091.1"/>
    </source>
</evidence>
<dbReference type="GO" id="GO:0033856">
    <property type="term" value="F:pyridoxine 5'-phosphate synthase activity"/>
    <property type="evidence" value="ECO:0007669"/>
    <property type="project" value="UniProtKB-UniRule"/>
</dbReference>
<comment type="function">
    <text evidence="4">Catalyzes the complicated ring closure reaction between the two acyclic compounds 1-deoxy-D-xylulose-5-phosphate (DXP) and 3-amino-2-oxopropyl phosphate (1-amino-acetone-3-phosphate or AAP) to form pyridoxine 5'-phosphate (PNP) and inorganic phosphate.</text>
</comment>
<organism evidence="6 7">
    <name type="scientific">Tectimicrobiota bacterium</name>
    <dbReference type="NCBI Taxonomy" id="2528274"/>
    <lineage>
        <taxon>Bacteria</taxon>
        <taxon>Pseudomonadati</taxon>
        <taxon>Nitrospinota/Tectimicrobiota group</taxon>
        <taxon>Candidatus Tectimicrobiota</taxon>
    </lineage>
</organism>
<name>A0A932I0I8_UNCTE</name>
<dbReference type="Proteomes" id="UP000782312">
    <property type="component" value="Unassembled WGS sequence"/>
</dbReference>
<dbReference type="NCBIfam" id="NF003625">
    <property type="entry name" value="PRK05265.1-3"/>
    <property type="match status" value="1"/>
</dbReference>
<evidence type="ECO:0000256" key="5">
    <source>
        <dbReference type="NCBIfam" id="TIGR00559"/>
    </source>
</evidence>
<dbReference type="PANTHER" id="PTHR30456">
    <property type="entry name" value="PYRIDOXINE 5'-PHOSPHATE SYNTHASE"/>
    <property type="match status" value="1"/>
</dbReference>
<dbReference type="HAMAP" id="MF_00279">
    <property type="entry name" value="PdxJ"/>
    <property type="match status" value="1"/>
</dbReference>
<dbReference type="GO" id="GO:0008615">
    <property type="term" value="P:pyridoxine biosynthetic process"/>
    <property type="evidence" value="ECO:0007669"/>
    <property type="project" value="UniProtKB-UniRule"/>
</dbReference>
<dbReference type="SUPFAM" id="SSF63892">
    <property type="entry name" value="Pyridoxine 5'-phosphate synthase"/>
    <property type="match status" value="1"/>
</dbReference>
<feature type="binding site" evidence="4">
    <location>
        <position position="50"/>
    </location>
    <ligand>
        <name>1-deoxy-D-xylulose 5-phosphate</name>
        <dbReference type="ChEBI" id="CHEBI:57792"/>
    </ligand>
</feature>
<dbReference type="EMBL" id="JACPUR010000038">
    <property type="protein sequence ID" value="MBI3129091.1"/>
    <property type="molecule type" value="Genomic_DNA"/>
</dbReference>
<feature type="binding site" evidence="4">
    <location>
        <position position="192"/>
    </location>
    <ligand>
        <name>3-amino-2-oxopropyl phosphate</name>
        <dbReference type="ChEBI" id="CHEBI:57279"/>
    </ligand>
</feature>
<feature type="active site" description="Proton donor" evidence="4">
    <location>
        <position position="191"/>
    </location>
</feature>
<dbReference type="NCBIfam" id="TIGR00559">
    <property type="entry name" value="pdxJ"/>
    <property type="match status" value="1"/>
</dbReference>
<dbReference type="EC" id="2.6.99.2" evidence="4 5"/>
<feature type="binding site" evidence="4">
    <location>
        <begin position="213"/>
        <end position="214"/>
    </location>
    <ligand>
        <name>3-amino-2-oxopropyl phosphate</name>
        <dbReference type="ChEBI" id="CHEBI:57279"/>
    </ligand>
</feature>
<dbReference type="InterPro" id="IPR004569">
    <property type="entry name" value="PyrdxlP_synth_PdxJ"/>
</dbReference>
<keyword evidence="2 4" id="KW-0808">Transferase</keyword>
<feature type="binding site" evidence="4">
    <location>
        <position position="100"/>
    </location>
    <ligand>
        <name>1-deoxy-D-xylulose 5-phosphate</name>
        <dbReference type="ChEBI" id="CHEBI:57792"/>
    </ligand>
</feature>
<comment type="similarity">
    <text evidence="4">Belongs to the PNP synthase family.</text>
</comment>
<comment type="subcellular location">
    <subcellularLocation>
        <location evidence="4">Cytoplasm</location>
    </subcellularLocation>
</comment>
<protein>
    <recommendedName>
        <fullName evidence="4 5">Pyridoxine 5'-phosphate synthase</fullName>
        <shortName evidence="4">PNP synthase</shortName>
        <ecNumber evidence="4 5">2.6.99.2</ecNumber>
    </recommendedName>
</protein>
<accession>A0A932I0I8</accession>
<comment type="pathway">
    <text evidence="4">Cofactor biosynthesis; pyridoxine 5'-phosphate biosynthesis; pyridoxine 5'-phosphate from D-erythrose 4-phosphate: step 5/5.</text>
</comment>
<dbReference type="NCBIfam" id="NF003627">
    <property type="entry name" value="PRK05265.1-5"/>
    <property type="match status" value="1"/>
</dbReference>
<dbReference type="Pfam" id="PF03740">
    <property type="entry name" value="PdxJ"/>
    <property type="match status" value="1"/>
</dbReference>
<evidence type="ECO:0000313" key="7">
    <source>
        <dbReference type="Proteomes" id="UP000782312"/>
    </source>
</evidence>
<feature type="binding site" evidence="4">
    <location>
        <position position="45"/>
    </location>
    <ligand>
        <name>1-deoxy-D-xylulose 5-phosphate</name>
        <dbReference type="ChEBI" id="CHEBI:57792"/>
    </ligand>
</feature>
<sequence length="242" mass="26233">MARLCVNVDHVATIRQARRTNEPDPVAAALIAERSGAAGVTVHLREDRRHIQDRDLRILRQVVRGKLNLEMAAVDEMRSIALEIRPDQATLVPERRQEITTEGGLDAAGQAGRLAETVGPLRQAGIALSLFIDPRPQQLAAARELGADFVELNTAAYAEAKTPAGRKRELETLREAAERAHGLGLGVHAGHGLTYLNTEPVAALPRLEELNIGHSIVSHAVFVGFERAVREMAELIAQAGRG</sequence>
<feature type="site" description="Transition state stabilizer" evidence="4">
    <location>
        <position position="151"/>
    </location>
</feature>
<dbReference type="Gene3D" id="3.20.20.70">
    <property type="entry name" value="Aldolase class I"/>
    <property type="match status" value="1"/>
</dbReference>